<protein>
    <submittedName>
        <fullName evidence="1">Uncharacterized protein</fullName>
    </submittedName>
</protein>
<organism evidence="1">
    <name type="scientific">Chitinibacter mangrovi</name>
    <dbReference type="NCBI Taxonomy" id="3153927"/>
    <lineage>
        <taxon>Bacteria</taxon>
        <taxon>Pseudomonadati</taxon>
        <taxon>Pseudomonadota</taxon>
        <taxon>Betaproteobacteria</taxon>
        <taxon>Neisseriales</taxon>
        <taxon>Chitinibacteraceae</taxon>
        <taxon>Chitinibacter</taxon>
    </lineage>
</organism>
<sequence length="289" mass="32289">MQYAYCTEDGKTWEANLFAALQPDQLEIKRKSLVCVECKEFAWFRKESTHGRPSHFCAHHAENCSLKVEYVVVDDPLKQGTETADQVKNGDSIVVRLDQEQGQEVDVAQVQPSSNSGSDIGGKVFVRPHTGAESAQHFTMRRILHRLVQSPSFRLSKQEIALYRSETDVLVKGPVQSVVCNFANITLPATDNMQLFWGPIASVGRTQDGRVWLNSSSNHQSTSVAIFEDTVDDFLSSFKITNLEDLVGAHVLVVGKVWTATTGKPVIWCGSSKYIVLRRYKDENLQAVQ</sequence>
<evidence type="ECO:0000313" key="1">
    <source>
        <dbReference type="EMBL" id="XBL99768.1"/>
    </source>
</evidence>
<reference evidence="1" key="1">
    <citation type="submission" date="2024-05" db="EMBL/GenBank/DDBJ databases">
        <authorList>
            <person name="Yang L."/>
            <person name="Pan L."/>
        </authorList>
    </citation>
    <scope>NUCLEOTIDE SEQUENCE</scope>
    <source>
        <strain evidence="1">FCG-7</strain>
    </source>
</reference>
<name>A0AAU7F7F3_9NEIS</name>
<dbReference type="RefSeq" id="WP_348944170.1">
    <property type="nucleotide sequence ID" value="NZ_CP157355.1"/>
</dbReference>
<proteinExistence type="predicted"/>
<gene>
    <name evidence="1" type="ORF">ABHF33_11920</name>
</gene>
<dbReference type="AlphaFoldDB" id="A0AAU7F7F3"/>
<accession>A0AAU7F7F3</accession>
<dbReference type="KEGG" id="cmav:ABHF33_11920"/>
<dbReference type="EMBL" id="CP157355">
    <property type="protein sequence ID" value="XBL99768.1"/>
    <property type="molecule type" value="Genomic_DNA"/>
</dbReference>